<dbReference type="InterPro" id="IPR010352">
    <property type="entry name" value="DUF945"/>
</dbReference>
<name>A0A5E7QD18_PSEFL</name>
<evidence type="ECO:0000313" key="3">
    <source>
        <dbReference type="Proteomes" id="UP000375525"/>
    </source>
</evidence>
<feature type="transmembrane region" description="Helical" evidence="1">
    <location>
        <begin position="38"/>
        <end position="59"/>
    </location>
</feature>
<keyword evidence="1" id="KW-0812">Transmembrane</keyword>
<organism evidence="2 3">
    <name type="scientific">Pseudomonas fluorescens</name>
    <dbReference type="NCBI Taxonomy" id="294"/>
    <lineage>
        <taxon>Bacteria</taxon>
        <taxon>Pseudomonadati</taxon>
        <taxon>Pseudomonadota</taxon>
        <taxon>Gammaproteobacteria</taxon>
        <taxon>Pseudomonadales</taxon>
        <taxon>Pseudomonadaceae</taxon>
        <taxon>Pseudomonas</taxon>
    </lineage>
</organism>
<keyword evidence="1" id="KW-0472">Membrane</keyword>
<proteinExistence type="predicted"/>
<reference evidence="2 3" key="1">
    <citation type="submission" date="2019-09" db="EMBL/GenBank/DDBJ databases">
        <authorList>
            <person name="Chandra G."/>
            <person name="Truman W A."/>
        </authorList>
    </citation>
    <scope>NUCLEOTIDE SEQUENCE [LARGE SCALE GENOMIC DNA]</scope>
    <source>
        <strain evidence="2">PS880</strain>
    </source>
</reference>
<gene>
    <name evidence="2" type="primary">ydgA_2</name>
    <name evidence="2" type="ORF">PS880_06113</name>
</gene>
<protein>
    <submittedName>
        <fullName evidence="2">Protein YdgA</fullName>
    </submittedName>
</protein>
<evidence type="ECO:0000313" key="2">
    <source>
        <dbReference type="EMBL" id="VVP60152.1"/>
    </source>
</evidence>
<dbReference type="Proteomes" id="UP000375525">
    <property type="component" value="Unassembled WGS sequence"/>
</dbReference>
<keyword evidence="1" id="KW-1133">Transmembrane helix</keyword>
<dbReference type="Pfam" id="PF06097">
    <property type="entry name" value="DUF945"/>
    <property type="match status" value="1"/>
</dbReference>
<sequence>MLISTALLAKSSRNPSRAREDDNTFKQRTLTGSFMNKSAGVLLGIVVAIGAISAGGAWYTGTKIEGVLNTAIADANIELNAALVGSNGTASLELVSLERHVFSSTAHYRLKGEGEMFGETPVELLFADHIEHGPLPFSRLVSFKWLPVMATSHYELERTSLTEKWFAAAKGKSPLTGVVNIGYDNSTSGTLELQPLDVVLDDKSTLKFSGLNLDVAASAQAQKVKANGYMNSLTLSTVAEDQTPLKVELNGLTLASNLVKSPYGYYTGENTLELTDSKTTFGAKQSVLGLKKFEMKNLTAESGTSASGRADYKVGEVSMNGKAVGAAQMAVSLKNLDIPATMSLMQIYQTKLQPYERAAAEAVAAGEPTPELVLTPAEEAQVKTGLEKLLAAGPQVALENLSFKTANGESRANLVLDLTKPQTMDLPSDQLTLQLIALLDLNVQVSKPMLVDLLTVQSQVDGQTDAKVIADQANATADMFSSMAVGSQLAKLDGNNVVSKLHYANNQVEFNGQKMTVEEFVGFVMSKLGGGVEIQE</sequence>
<dbReference type="EMBL" id="CABVIH010000052">
    <property type="protein sequence ID" value="VVP60152.1"/>
    <property type="molecule type" value="Genomic_DNA"/>
</dbReference>
<evidence type="ECO:0000256" key="1">
    <source>
        <dbReference type="SAM" id="Phobius"/>
    </source>
</evidence>
<dbReference type="AlphaFoldDB" id="A0A5E7QD18"/>
<accession>A0A5E7QD18</accession>